<accession>A0AAV5TLJ3</accession>
<name>A0AAV5TLJ3_9BILA</name>
<dbReference type="InterPro" id="IPR052823">
    <property type="entry name" value="SXP/RAL-2_related"/>
</dbReference>
<dbReference type="EMBL" id="BTSX01000004">
    <property type="protein sequence ID" value="GMS95108.1"/>
    <property type="molecule type" value="Genomic_DNA"/>
</dbReference>
<dbReference type="AlphaFoldDB" id="A0AAV5TLJ3"/>
<dbReference type="PANTHER" id="PTHR21593">
    <property type="entry name" value="PRION-LIKE- Q/N-RICH -DOMAIN-BEARING PROTEIN PROTEIN"/>
    <property type="match status" value="1"/>
</dbReference>
<dbReference type="InterPro" id="IPR003677">
    <property type="entry name" value="ANIS5_cation-bd"/>
</dbReference>
<proteinExistence type="predicted"/>
<feature type="domain" description="SXP/RAL-2 family protein Ani s 5-like cation-binding" evidence="1">
    <location>
        <begin position="13"/>
        <end position="100"/>
    </location>
</feature>
<gene>
    <name evidence="2" type="ORF">PENTCL1PPCAC_17283</name>
</gene>
<evidence type="ECO:0000313" key="3">
    <source>
        <dbReference type="Proteomes" id="UP001432027"/>
    </source>
</evidence>
<feature type="non-terminal residue" evidence="2">
    <location>
        <position position="1"/>
    </location>
</feature>
<sequence>GGPSFLWNVTRQARQEYYKIFQNKTLTRAQIQTAVGNWSTSYNLVAEVNDYNSNKQSQKTELRANVTVAVQQLPTLITQLNAIDDNLNLTPSQAAKETMQTIHNATLPLLRDLAFDVVPPSAFESSFDDDDDSSDESS</sequence>
<dbReference type="PANTHER" id="PTHR21593:SF36">
    <property type="entry name" value="DUF148 DOMAIN-CONTAINING PROTEIN-RELATED"/>
    <property type="match status" value="1"/>
</dbReference>
<dbReference type="Proteomes" id="UP001432027">
    <property type="component" value="Unassembled WGS sequence"/>
</dbReference>
<protein>
    <recommendedName>
        <fullName evidence="1">SXP/RAL-2 family protein Ani s 5-like cation-binding domain-containing protein</fullName>
    </recommendedName>
</protein>
<evidence type="ECO:0000259" key="1">
    <source>
        <dbReference type="Pfam" id="PF02520"/>
    </source>
</evidence>
<reference evidence="2" key="1">
    <citation type="submission" date="2023-10" db="EMBL/GenBank/DDBJ databases">
        <title>Genome assembly of Pristionchus species.</title>
        <authorList>
            <person name="Yoshida K."/>
            <person name="Sommer R.J."/>
        </authorList>
    </citation>
    <scope>NUCLEOTIDE SEQUENCE</scope>
    <source>
        <strain evidence="2">RS0144</strain>
    </source>
</reference>
<feature type="non-terminal residue" evidence="2">
    <location>
        <position position="138"/>
    </location>
</feature>
<organism evidence="2 3">
    <name type="scientific">Pristionchus entomophagus</name>
    <dbReference type="NCBI Taxonomy" id="358040"/>
    <lineage>
        <taxon>Eukaryota</taxon>
        <taxon>Metazoa</taxon>
        <taxon>Ecdysozoa</taxon>
        <taxon>Nematoda</taxon>
        <taxon>Chromadorea</taxon>
        <taxon>Rhabditida</taxon>
        <taxon>Rhabditina</taxon>
        <taxon>Diplogasteromorpha</taxon>
        <taxon>Diplogasteroidea</taxon>
        <taxon>Neodiplogasteridae</taxon>
        <taxon>Pristionchus</taxon>
    </lineage>
</organism>
<keyword evidence="3" id="KW-1185">Reference proteome</keyword>
<evidence type="ECO:0000313" key="2">
    <source>
        <dbReference type="EMBL" id="GMS95108.1"/>
    </source>
</evidence>
<dbReference type="Pfam" id="PF02520">
    <property type="entry name" value="ANIS5_cation-bd"/>
    <property type="match status" value="1"/>
</dbReference>
<comment type="caution">
    <text evidence="2">The sequence shown here is derived from an EMBL/GenBank/DDBJ whole genome shotgun (WGS) entry which is preliminary data.</text>
</comment>